<dbReference type="NCBIfam" id="TIGR01555">
    <property type="entry name" value="phge_rel_HI1409"/>
    <property type="match status" value="1"/>
</dbReference>
<reference evidence="3 4" key="1">
    <citation type="submission" date="2014-02" db="EMBL/GenBank/DDBJ databases">
        <authorList>
            <person name="Genoscope - CEA"/>
        </authorList>
    </citation>
    <scope>NUCLEOTIDE SEQUENCE [LARGE SCALE GENOMIC DNA]</scope>
    <source>
        <strain evidence="3 4">CS03</strain>
    </source>
</reference>
<dbReference type="Pfam" id="PF06381">
    <property type="entry name" value="Phage_portal_3"/>
    <property type="match status" value="1"/>
</dbReference>
<feature type="domain" description="Anti-CBASS protein Acb1-like N-terminal" evidence="2">
    <location>
        <begin position="51"/>
        <end position="396"/>
    </location>
</feature>
<dbReference type="AlphaFoldDB" id="A0A0B6X638"/>
<dbReference type="InterPro" id="IPR006445">
    <property type="entry name" value="Phage-assoc_HI1409"/>
</dbReference>
<dbReference type="Proteomes" id="UP000032930">
    <property type="component" value="Chromosome"/>
</dbReference>
<dbReference type="RefSeq" id="WP_046335961.1">
    <property type="nucleotide sequence ID" value="NZ_CAWMEF010000001.1"/>
</dbReference>
<evidence type="ECO:0000256" key="1">
    <source>
        <dbReference type="SAM" id="MobiDB-lite"/>
    </source>
</evidence>
<protein>
    <submittedName>
        <fullName evidence="3">Putative phage protein</fullName>
    </submittedName>
</protein>
<gene>
    <name evidence="3" type="ORF">XBW1_0826</name>
</gene>
<evidence type="ECO:0000313" key="3">
    <source>
        <dbReference type="EMBL" id="CDM88183.1"/>
    </source>
</evidence>
<proteinExistence type="predicted"/>
<dbReference type="EMBL" id="FO818637">
    <property type="protein sequence ID" value="CDM88183.1"/>
    <property type="molecule type" value="Genomic_DNA"/>
</dbReference>
<feature type="region of interest" description="Disordered" evidence="1">
    <location>
        <begin position="434"/>
        <end position="467"/>
    </location>
</feature>
<evidence type="ECO:0000313" key="4">
    <source>
        <dbReference type="Proteomes" id="UP000032930"/>
    </source>
</evidence>
<dbReference type="KEGG" id="xbv:XBW1_0826"/>
<feature type="compositionally biased region" description="Polar residues" evidence="1">
    <location>
        <begin position="452"/>
        <end position="467"/>
    </location>
</feature>
<organism evidence="3 4">
    <name type="scientific">Xenorhabdus bovienii</name>
    <name type="common">Xenorhabdus nematophila subsp. bovienii</name>
    <dbReference type="NCBI Taxonomy" id="40576"/>
    <lineage>
        <taxon>Bacteria</taxon>
        <taxon>Pseudomonadati</taxon>
        <taxon>Pseudomonadota</taxon>
        <taxon>Gammaproteobacteria</taxon>
        <taxon>Enterobacterales</taxon>
        <taxon>Morganellaceae</taxon>
        <taxon>Xenorhabdus</taxon>
    </lineage>
</organism>
<accession>A0A0B6X638</accession>
<name>A0A0B6X638_XENBV</name>
<evidence type="ECO:0000259" key="2">
    <source>
        <dbReference type="Pfam" id="PF06381"/>
    </source>
</evidence>
<dbReference type="InterPro" id="IPR024459">
    <property type="entry name" value="Acb1-like_N"/>
</dbReference>
<sequence>MSKRKNSRKAKTPYRTAPRLSDGLVSTHTSIGERVAAIKYTGNKADVQDKELLSMYKNSWVVKKFINKTADDMLKLPRELSGDIDEELKTRIEDIERELDVYGIYRDALTWASLLGDSLIVAVTDCPDEMISEPLNLQSEDIIKFLVLRKGEYSPSDKVISDIASPYFGHPQTYQLSIGSQQLKFHHSRCHRTKLGQRSLKDIAKHGTSDIQAPYEAIKIFDATIVSTGDTIQEANVDVIFLPDLNRQIDSGQEAQVVEYARVMKQTKSSTGMMLIDAGDSAMQSRYEQKNAQFNGLSDVITRMINVLAGALDRPITILFGQSASGFASGEEDNKAYYETINGLQESRLRPMQDFVDQFILDKLTIDVEISYTYPSIYSVNEAEQANRFGQYATGFTAMVQAGFLPEDIALREMVARGVLTTVTEEDISSLAGVNNEQWSNQPERDAGAQAGATQIPQSANASAYSQ</sequence>